<feature type="compositionally biased region" description="Polar residues" evidence="1">
    <location>
        <begin position="405"/>
        <end position="423"/>
    </location>
</feature>
<dbReference type="InterPro" id="IPR027330">
    <property type="entry name" value="TPX2_central_dom"/>
</dbReference>
<dbReference type="AlphaFoldDB" id="A0AAW1SRT7"/>
<feature type="compositionally biased region" description="Basic residues" evidence="1">
    <location>
        <begin position="480"/>
        <end position="490"/>
    </location>
</feature>
<organism evidence="3 4">
    <name type="scientific">Apatococcus fuscideae</name>
    <dbReference type="NCBI Taxonomy" id="2026836"/>
    <lineage>
        <taxon>Eukaryota</taxon>
        <taxon>Viridiplantae</taxon>
        <taxon>Chlorophyta</taxon>
        <taxon>core chlorophytes</taxon>
        <taxon>Trebouxiophyceae</taxon>
        <taxon>Chlorellales</taxon>
        <taxon>Chlorellaceae</taxon>
        <taxon>Apatococcus</taxon>
    </lineage>
</organism>
<protein>
    <recommendedName>
        <fullName evidence="2">TPX2 central domain-containing protein</fullName>
    </recommendedName>
</protein>
<dbReference type="GO" id="GO:0060236">
    <property type="term" value="P:regulation of mitotic spindle organization"/>
    <property type="evidence" value="ECO:0007669"/>
    <property type="project" value="InterPro"/>
</dbReference>
<dbReference type="GO" id="GO:0005819">
    <property type="term" value="C:spindle"/>
    <property type="evidence" value="ECO:0007669"/>
    <property type="project" value="InterPro"/>
</dbReference>
<feature type="compositionally biased region" description="Basic and acidic residues" evidence="1">
    <location>
        <begin position="161"/>
        <end position="186"/>
    </location>
</feature>
<proteinExistence type="predicted"/>
<keyword evidence="4" id="KW-1185">Reference proteome</keyword>
<feature type="compositionally biased region" description="Basic and acidic residues" evidence="1">
    <location>
        <begin position="508"/>
        <end position="530"/>
    </location>
</feature>
<feature type="region of interest" description="Disordered" evidence="1">
    <location>
        <begin position="1"/>
        <end position="531"/>
    </location>
</feature>
<evidence type="ECO:0000256" key="1">
    <source>
        <dbReference type="SAM" id="MobiDB-lite"/>
    </source>
</evidence>
<evidence type="ECO:0000313" key="4">
    <source>
        <dbReference type="Proteomes" id="UP001485043"/>
    </source>
</evidence>
<dbReference type="Pfam" id="PF12214">
    <property type="entry name" value="TPX2_importin"/>
    <property type="match status" value="1"/>
</dbReference>
<dbReference type="Proteomes" id="UP001485043">
    <property type="component" value="Unassembled WGS sequence"/>
</dbReference>
<dbReference type="PANTHER" id="PTHR14326:SF44">
    <property type="entry name" value="TARGETING PROTEIN FOR XKLP2"/>
    <property type="match status" value="1"/>
</dbReference>
<dbReference type="InterPro" id="IPR009675">
    <property type="entry name" value="TPX2_fam"/>
</dbReference>
<reference evidence="3 4" key="1">
    <citation type="journal article" date="2024" name="Nat. Commun.">
        <title>Phylogenomics reveals the evolutionary origins of lichenization in chlorophyte algae.</title>
        <authorList>
            <person name="Puginier C."/>
            <person name="Libourel C."/>
            <person name="Otte J."/>
            <person name="Skaloud P."/>
            <person name="Haon M."/>
            <person name="Grisel S."/>
            <person name="Petersen M."/>
            <person name="Berrin J.G."/>
            <person name="Delaux P.M."/>
            <person name="Dal Grande F."/>
            <person name="Keller J."/>
        </authorList>
    </citation>
    <scope>NUCLEOTIDE SEQUENCE [LARGE SCALE GENOMIC DNA]</scope>
    <source>
        <strain evidence="3 4">SAG 2523</strain>
    </source>
</reference>
<feature type="compositionally biased region" description="Polar residues" evidence="1">
    <location>
        <begin position="258"/>
        <end position="267"/>
    </location>
</feature>
<feature type="region of interest" description="Disordered" evidence="1">
    <location>
        <begin position="565"/>
        <end position="601"/>
    </location>
</feature>
<gene>
    <name evidence="3" type="ORF">WJX84_009104</name>
</gene>
<comment type="caution">
    <text evidence="3">The sequence shown here is derived from an EMBL/GenBank/DDBJ whole genome shotgun (WGS) entry which is preliminary data.</text>
</comment>
<sequence>MQERDDWSDLDEPARDRMRQARGIIPPTQPMSGPACDLSTTTADTNPHPAAACPAQEDPAHTAAADQPLMDSPPAMTEAEGLAGGSPMDECMAQSPVERRERTRSASAARRVGALGIQGQARREPLPAPAPAEGMDADGAPDAKSKRPSNLVTSWAAKIEPAGRAEGSKRKANAREHQRGPNEERGQSNGSRANTRKTNHSPPEAAQPSRQPANAAAHASAKTSEQIQWEQAKAGAEMAARQRRQNGERVGKALLPPTSANSRSTKPLTIPVDLHLSTSKRRRLHQMSARPAGSEAGSEQGMDVTSHSEAAGGAQRPMFPAGPTHSQAPSFATDGRQRRSQFKSREQMEEEEMAAMPIFHALPVNPSVLAGPRERGRRARAASQPLSANEAPRLATAERAAHARPQQTTEDPSSQAFHAQPLNQRILEGPDFEPKRGVQPATKAQGPQLQTQHRARAQGQQAAQEPFIFKAAAAQEKHPRPPRAQRRQKGRAASVEPQGFALATEQRGQARAEMERQQREQQEAAEKEAALFRARPVPLTSSSGHPGFFARAASAQPLTIPEPFQLASETRHHEAEVLQELQNRQQEEERRQKANFKARPVPQSWTLQCPNHLITL</sequence>
<accession>A0AAW1SRT7</accession>
<evidence type="ECO:0000313" key="3">
    <source>
        <dbReference type="EMBL" id="KAK9856772.1"/>
    </source>
</evidence>
<feature type="domain" description="TPX2 central" evidence="2">
    <location>
        <begin position="324"/>
        <end position="428"/>
    </location>
</feature>
<dbReference type="PANTHER" id="PTHR14326">
    <property type="entry name" value="TARGETING PROTEIN FOR XKLP2"/>
    <property type="match status" value="1"/>
</dbReference>
<evidence type="ECO:0000259" key="2">
    <source>
        <dbReference type="Pfam" id="PF12214"/>
    </source>
</evidence>
<feature type="compositionally biased region" description="Basic and acidic residues" evidence="1">
    <location>
        <begin position="1"/>
        <end position="19"/>
    </location>
</feature>
<name>A0AAW1SRT7_9CHLO</name>
<dbReference type="GO" id="GO:0005874">
    <property type="term" value="C:microtubule"/>
    <property type="evidence" value="ECO:0007669"/>
    <property type="project" value="InterPro"/>
</dbReference>
<dbReference type="EMBL" id="JALJOV010001005">
    <property type="protein sequence ID" value="KAK9856772.1"/>
    <property type="molecule type" value="Genomic_DNA"/>
</dbReference>